<protein>
    <recommendedName>
        <fullName evidence="14">Farnesyl diphosphate synthase</fullName>
    </recommendedName>
</protein>
<dbReference type="SUPFAM" id="SSF48576">
    <property type="entry name" value="Terpenoid synthases"/>
    <property type="match status" value="1"/>
</dbReference>
<evidence type="ECO:0000256" key="4">
    <source>
        <dbReference type="ARBA" id="ARBA00006706"/>
    </source>
</evidence>
<evidence type="ECO:0008006" key="14">
    <source>
        <dbReference type="Google" id="ProtNLM"/>
    </source>
</evidence>
<dbReference type="GO" id="GO:0004337">
    <property type="term" value="F:(2E,6E)-farnesyl diphosphate synthase activity"/>
    <property type="evidence" value="ECO:0007669"/>
    <property type="project" value="TreeGrafter"/>
</dbReference>
<keyword evidence="9" id="KW-0443">Lipid metabolism</keyword>
<proteinExistence type="inferred from homology"/>
<dbReference type="CDD" id="cd00685">
    <property type="entry name" value="Trans_IPPS_HT"/>
    <property type="match status" value="1"/>
</dbReference>
<keyword evidence="7" id="KW-0479">Metal-binding</keyword>
<evidence type="ECO:0000256" key="2">
    <source>
        <dbReference type="ARBA" id="ARBA00004932"/>
    </source>
</evidence>
<evidence type="ECO:0000313" key="13">
    <source>
        <dbReference type="Proteomes" id="UP000320333"/>
    </source>
</evidence>
<dbReference type="InterPro" id="IPR008949">
    <property type="entry name" value="Isoprenoid_synthase_dom_sf"/>
</dbReference>
<dbReference type="SFLD" id="SFLDG01017">
    <property type="entry name" value="Polyprenyl_Transferase_Like"/>
    <property type="match status" value="1"/>
</dbReference>
<dbReference type="STRING" id="246404.A0A507FTU1"/>
<evidence type="ECO:0000256" key="7">
    <source>
        <dbReference type="ARBA" id="ARBA00022723"/>
    </source>
</evidence>
<sequence>MQAAGSKRNTDSKVSSPKKSKVMNGDYDEKAHFEATYDRLAAELIEDMKSYKLPANGIAWVEKMLNHTIPGGKMNRGLTVVSSLRSLKKRNLTEEELLHAEVLGWCIELLQAFFLISDDIMDSSVTRRGAPCWYRVEGVGMIAINDAFIVESAIYRLLKKYFRGQAWYADLLDLFHEVTYQTELGQLMDLITAPEDNVDLNRFSLEKHAYIVEYKTAYYSFYLPVALAMMLHGIPTENDSYKQALRVLLPLGEYFQSQDDYLDCFGSPEVIGKIGTDIEDNKCSWLINHALAKANAAQRKQLDENYGKRSPENVAVVKQVYKELDIEGLYKQYEEDSHAKVMGLIQQIDEAVLPRDMFVTFVKRIYKRSK</sequence>
<keyword evidence="8" id="KW-0460">Magnesium</keyword>
<dbReference type="SFLD" id="SFLDS00005">
    <property type="entry name" value="Isoprenoid_Synthase_Type_I"/>
    <property type="match status" value="1"/>
</dbReference>
<dbReference type="Pfam" id="PF00348">
    <property type="entry name" value="polyprenyl_synt"/>
    <property type="match status" value="1"/>
</dbReference>
<dbReference type="AlphaFoldDB" id="A0A507FTU1"/>
<dbReference type="Gene3D" id="1.10.600.10">
    <property type="entry name" value="Farnesyl Diphosphate Synthase"/>
    <property type="match status" value="1"/>
</dbReference>
<comment type="cofactor">
    <cofactor evidence="1">
        <name>Mg(2+)</name>
        <dbReference type="ChEBI" id="CHEBI:18420"/>
    </cofactor>
</comment>
<comment type="similarity">
    <text evidence="4 10">Belongs to the FPP/GGPP synthase family.</text>
</comment>
<evidence type="ECO:0000256" key="5">
    <source>
        <dbReference type="ARBA" id="ARBA00022516"/>
    </source>
</evidence>
<evidence type="ECO:0000256" key="3">
    <source>
        <dbReference type="ARBA" id="ARBA00005035"/>
    </source>
</evidence>
<dbReference type="InterPro" id="IPR039702">
    <property type="entry name" value="FPS1-like"/>
</dbReference>
<accession>A0A507FTU1</accession>
<evidence type="ECO:0000256" key="6">
    <source>
        <dbReference type="ARBA" id="ARBA00022679"/>
    </source>
</evidence>
<reference evidence="12 13" key="1">
    <citation type="journal article" date="2019" name="Sci. Rep.">
        <title>Comparative genomics of chytrid fungi reveal insights into the obligate biotrophic and pathogenic lifestyle of Synchytrium endobioticum.</title>
        <authorList>
            <person name="van de Vossenberg B.T.L.H."/>
            <person name="Warris S."/>
            <person name="Nguyen H.D.T."/>
            <person name="van Gent-Pelzer M.P.E."/>
            <person name="Joly D.L."/>
            <person name="van de Geest H.C."/>
            <person name="Bonants P.J.M."/>
            <person name="Smith D.S."/>
            <person name="Levesque C.A."/>
            <person name="van der Lee T.A.J."/>
        </authorList>
    </citation>
    <scope>NUCLEOTIDE SEQUENCE [LARGE SCALE GENOMIC DNA]</scope>
    <source>
        <strain evidence="12 13">CBS 675.73</strain>
    </source>
</reference>
<dbReference type="FunFam" id="1.10.600.10:FF:000006">
    <property type="entry name" value="Farnesyl pyrophosphate synthase"/>
    <property type="match status" value="1"/>
</dbReference>
<dbReference type="PANTHER" id="PTHR11525:SF0">
    <property type="entry name" value="FARNESYL PYROPHOSPHATE SYNTHASE"/>
    <property type="match status" value="1"/>
</dbReference>
<name>A0A507FTU1_9FUNG</name>
<dbReference type="PROSITE" id="PS00723">
    <property type="entry name" value="POLYPRENYL_SYNTHASE_1"/>
    <property type="match status" value="1"/>
</dbReference>
<dbReference type="Proteomes" id="UP000320333">
    <property type="component" value="Unassembled WGS sequence"/>
</dbReference>
<dbReference type="OrthoDB" id="10257492at2759"/>
<dbReference type="PANTHER" id="PTHR11525">
    <property type="entry name" value="FARNESYL-PYROPHOSPHATE SYNTHETASE"/>
    <property type="match status" value="1"/>
</dbReference>
<evidence type="ECO:0000256" key="9">
    <source>
        <dbReference type="ARBA" id="ARBA00023098"/>
    </source>
</evidence>
<gene>
    <name evidence="12" type="ORF">CcCBS67573_g00521</name>
</gene>
<dbReference type="GO" id="GO:0005737">
    <property type="term" value="C:cytoplasm"/>
    <property type="evidence" value="ECO:0007669"/>
    <property type="project" value="TreeGrafter"/>
</dbReference>
<evidence type="ECO:0000256" key="10">
    <source>
        <dbReference type="RuleBase" id="RU004466"/>
    </source>
</evidence>
<dbReference type="GO" id="GO:0045337">
    <property type="term" value="P:farnesyl diphosphate biosynthetic process"/>
    <property type="evidence" value="ECO:0007669"/>
    <property type="project" value="TreeGrafter"/>
</dbReference>
<evidence type="ECO:0000256" key="8">
    <source>
        <dbReference type="ARBA" id="ARBA00022842"/>
    </source>
</evidence>
<comment type="pathway">
    <text evidence="2">Isoprenoid biosynthesis; geranyl diphosphate biosynthesis; geranyl diphosphate from dimethylallyl diphosphate and isopentenyl diphosphate: step 1/1.</text>
</comment>
<dbReference type="EMBL" id="QEAP01000007">
    <property type="protein sequence ID" value="TPX78197.1"/>
    <property type="molecule type" value="Genomic_DNA"/>
</dbReference>
<dbReference type="InterPro" id="IPR000092">
    <property type="entry name" value="Polyprenyl_synt"/>
</dbReference>
<keyword evidence="5" id="KW-0444">Lipid biosynthesis</keyword>
<keyword evidence="6 10" id="KW-0808">Transferase</keyword>
<dbReference type="InterPro" id="IPR033749">
    <property type="entry name" value="Polyprenyl_synt_CS"/>
</dbReference>
<feature type="region of interest" description="Disordered" evidence="11">
    <location>
        <begin position="1"/>
        <end position="25"/>
    </location>
</feature>
<keyword evidence="13" id="KW-1185">Reference proteome</keyword>
<evidence type="ECO:0000313" key="12">
    <source>
        <dbReference type="EMBL" id="TPX78197.1"/>
    </source>
</evidence>
<comment type="pathway">
    <text evidence="3">Isoprenoid biosynthesis; farnesyl diphosphate biosynthesis; farnesyl diphosphate from geranyl diphosphate and isopentenyl diphosphate: step 1/1.</text>
</comment>
<comment type="caution">
    <text evidence="12">The sequence shown here is derived from an EMBL/GenBank/DDBJ whole genome shotgun (WGS) entry which is preliminary data.</text>
</comment>
<dbReference type="GO" id="GO:0046872">
    <property type="term" value="F:metal ion binding"/>
    <property type="evidence" value="ECO:0007669"/>
    <property type="project" value="UniProtKB-KW"/>
</dbReference>
<organism evidence="12 13">
    <name type="scientific">Chytriomyces confervae</name>
    <dbReference type="NCBI Taxonomy" id="246404"/>
    <lineage>
        <taxon>Eukaryota</taxon>
        <taxon>Fungi</taxon>
        <taxon>Fungi incertae sedis</taxon>
        <taxon>Chytridiomycota</taxon>
        <taxon>Chytridiomycota incertae sedis</taxon>
        <taxon>Chytridiomycetes</taxon>
        <taxon>Chytridiales</taxon>
        <taxon>Chytriomycetaceae</taxon>
        <taxon>Chytriomyces</taxon>
    </lineage>
</organism>
<evidence type="ECO:0000256" key="11">
    <source>
        <dbReference type="SAM" id="MobiDB-lite"/>
    </source>
</evidence>
<dbReference type="GO" id="GO:0004161">
    <property type="term" value="F:dimethylallyltranstransferase activity"/>
    <property type="evidence" value="ECO:0007669"/>
    <property type="project" value="TreeGrafter"/>
</dbReference>
<evidence type="ECO:0000256" key="1">
    <source>
        <dbReference type="ARBA" id="ARBA00001946"/>
    </source>
</evidence>